<dbReference type="InterPro" id="IPR045060">
    <property type="entry name" value="Phe-tRNA-ligase_IIc_bsu"/>
</dbReference>
<dbReference type="PANTHER" id="PTHR10947">
    <property type="entry name" value="PHENYLALANYL-TRNA SYNTHETASE BETA CHAIN AND LEUCINE-RICH REPEAT-CONTAINING PROTEIN 47"/>
    <property type="match status" value="1"/>
</dbReference>
<evidence type="ECO:0000313" key="3">
    <source>
        <dbReference type="Proteomes" id="UP001372338"/>
    </source>
</evidence>
<keyword evidence="3" id="KW-1185">Reference proteome</keyword>
<organism evidence="2 3">
    <name type="scientific">Crotalaria pallida</name>
    <name type="common">Smooth rattlebox</name>
    <name type="synonym">Crotalaria striata</name>
    <dbReference type="NCBI Taxonomy" id="3830"/>
    <lineage>
        <taxon>Eukaryota</taxon>
        <taxon>Viridiplantae</taxon>
        <taxon>Streptophyta</taxon>
        <taxon>Embryophyta</taxon>
        <taxon>Tracheophyta</taxon>
        <taxon>Spermatophyta</taxon>
        <taxon>Magnoliopsida</taxon>
        <taxon>eudicotyledons</taxon>
        <taxon>Gunneridae</taxon>
        <taxon>Pentapetalae</taxon>
        <taxon>rosids</taxon>
        <taxon>fabids</taxon>
        <taxon>Fabales</taxon>
        <taxon>Fabaceae</taxon>
        <taxon>Papilionoideae</taxon>
        <taxon>50 kb inversion clade</taxon>
        <taxon>genistoids sensu lato</taxon>
        <taxon>core genistoids</taxon>
        <taxon>Crotalarieae</taxon>
        <taxon>Crotalaria</taxon>
    </lineage>
</organism>
<dbReference type="GO" id="GO:0009328">
    <property type="term" value="C:phenylalanine-tRNA ligase complex"/>
    <property type="evidence" value="ECO:0007669"/>
    <property type="project" value="TreeGrafter"/>
</dbReference>
<dbReference type="SUPFAM" id="SSF56037">
    <property type="entry name" value="PheT/TilS domain"/>
    <property type="match status" value="1"/>
</dbReference>
<dbReference type="InterPro" id="IPR020825">
    <property type="entry name" value="Phe-tRNA_synthase-like_B3/B4"/>
</dbReference>
<accession>A0AAN9E8I2</accession>
<evidence type="ECO:0000313" key="2">
    <source>
        <dbReference type="EMBL" id="KAK7250886.1"/>
    </source>
</evidence>
<dbReference type="AlphaFoldDB" id="A0AAN9E8I2"/>
<dbReference type="Pfam" id="PF03483">
    <property type="entry name" value="B3_4"/>
    <property type="match status" value="1"/>
</dbReference>
<dbReference type="GO" id="GO:0004826">
    <property type="term" value="F:phenylalanine-tRNA ligase activity"/>
    <property type="evidence" value="ECO:0007669"/>
    <property type="project" value="InterPro"/>
</dbReference>
<proteinExistence type="predicted"/>
<feature type="domain" description="B3/B4 tRNA-binding" evidence="1">
    <location>
        <begin position="30"/>
        <end position="82"/>
    </location>
</feature>
<protein>
    <recommendedName>
        <fullName evidence="1">B3/B4 tRNA-binding domain-containing protein</fullName>
    </recommendedName>
</protein>
<dbReference type="GO" id="GO:0003723">
    <property type="term" value="F:RNA binding"/>
    <property type="evidence" value="ECO:0007669"/>
    <property type="project" value="InterPro"/>
</dbReference>
<evidence type="ECO:0000259" key="1">
    <source>
        <dbReference type="Pfam" id="PF03483"/>
    </source>
</evidence>
<comment type="caution">
    <text evidence="2">The sequence shown here is derived from an EMBL/GenBank/DDBJ whole genome shotgun (WGS) entry which is preliminary data.</text>
</comment>
<dbReference type="EMBL" id="JAYWIO010000007">
    <property type="protein sequence ID" value="KAK7250886.1"/>
    <property type="molecule type" value="Genomic_DNA"/>
</dbReference>
<reference evidence="2 3" key="1">
    <citation type="submission" date="2024-01" db="EMBL/GenBank/DDBJ databases">
        <title>The genomes of 5 underutilized Papilionoideae crops provide insights into root nodulation and disease resistanc.</title>
        <authorList>
            <person name="Yuan L."/>
        </authorList>
    </citation>
    <scope>NUCLEOTIDE SEQUENCE [LARGE SCALE GENOMIC DNA]</scope>
    <source>
        <strain evidence="2">ZHUSHIDOU_FW_LH</strain>
        <tissue evidence="2">Leaf</tissue>
    </source>
</reference>
<name>A0AAN9E8I2_CROPI</name>
<dbReference type="GO" id="GO:0006432">
    <property type="term" value="P:phenylalanyl-tRNA aminoacylation"/>
    <property type="evidence" value="ECO:0007669"/>
    <property type="project" value="InterPro"/>
</dbReference>
<sequence>MEGSFSADELMKFYKSDMKLKKFLHIIEDSPVFPVLYDHKRMVLSLPPIINGAHSAITLETKNKFIECTATDLTKAKIVLNTMVTTFSEYCENKFVVEPVEVIDSDGNSHIS</sequence>
<dbReference type="PANTHER" id="PTHR10947:SF0">
    <property type="entry name" value="PHENYLALANINE--TRNA LIGASE BETA SUBUNIT"/>
    <property type="match status" value="1"/>
</dbReference>
<dbReference type="InterPro" id="IPR005146">
    <property type="entry name" value="B3/B4_tRNA-bd"/>
</dbReference>
<gene>
    <name evidence="2" type="ORF">RIF29_33628</name>
</gene>
<dbReference type="Gene3D" id="3.50.40.10">
    <property type="entry name" value="Phenylalanyl-trna Synthetase, Chain B, domain 3"/>
    <property type="match status" value="1"/>
</dbReference>
<dbReference type="Proteomes" id="UP001372338">
    <property type="component" value="Unassembled WGS sequence"/>
</dbReference>